<dbReference type="PANTHER" id="PTHR43649:SF12">
    <property type="entry name" value="DIACETYLCHITOBIOSE BINDING PROTEIN DASA"/>
    <property type="match status" value="1"/>
</dbReference>
<dbReference type="Proteomes" id="UP001060414">
    <property type="component" value="Chromosome"/>
</dbReference>
<accession>A0ABY5ZG81</accession>
<dbReference type="InterPro" id="IPR006059">
    <property type="entry name" value="SBP"/>
</dbReference>
<dbReference type="Pfam" id="PF13416">
    <property type="entry name" value="SBP_bac_8"/>
    <property type="match status" value="1"/>
</dbReference>
<protein>
    <submittedName>
        <fullName evidence="4">Extracellular solute-binding protein</fullName>
    </submittedName>
</protein>
<feature type="chain" id="PRO_5046604513" evidence="3">
    <location>
        <begin position="42"/>
        <end position="514"/>
    </location>
</feature>
<evidence type="ECO:0000256" key="3">
    <source>
        <dbReference type="SAM" id="SignalP"/>
    </source>
</evidence>
<keyword evidence="3" id="KW-0732">Signal</keyword>
<name>A0ABY5ZG81_9BACT</name>
<dbReference type="Gene3D" id="3.40.190.10">
    <property type="entry name" value="Periplasmic binding protein-like II"/>
    <property type="match status" value="2"/>
</dbReference>
<dbReference type="InterPro" id="IPR050490">
    <property type="entry name" value="Bact_solute-bd_prot1"/>
</dbReference>
<evidence type="ECO:0000313" key="5">
    <source>
        <dbReference type="Proteomes" id="UP001060414"/>
    </source>
</evidence>
<evidence type="ECO:0000256" key="1">
    <source>
        <dbReference type="ARBA" id="ARBA00004418"/>
    </source>
</evidence>
<keyword evidence="5" id="KW-1185">Reference proteome</keyword>
<comment type="similarity">
    <text evidence="2">Belongs to the bacterial solute-binding protein 1 family.</text>
</comment>
<dbReference type="EMBL" id="CP092109">
    <property type="protein sequence ID" value="UWZ78078.1"/>
    <property type="molecule type" value="Genomic_DNA"/>
</dbReference>
<comment type="subcellular location">
    <subcellularLocation>
        <location evidence="1">Periplasm</location>
    </subcellularLocation>
</comment>
<sequence>MKIWTGRGAPNPEKSTPFHAVKSILLAWGAAALIAVPPAFAGAAADPYSHATIAGKNYKGVTLHVLVHEKPVLGEPAELHAREFERLTGATIILHHIPFDRLHQEVMLGLRQKKYDILFYGSMWVADVAPYLHPVPQEMLASAQYRDVLPHYRQVAKWGNVVYQVPIDGDRHYLQYRRDLLENPLYRAQFKEKTGRELAVPRTWPELQEIAAFFHGMQLENGRTISGISEITVSDVLLGNQFIKRAAPYAKHPDVKGGFYFDLETMEPLINTPGFVEALRDFVAAQNLYPPGGQRMSFPEVIRSFGSGESVFSDCWDDPFIQAMEPGNPLRNNVAAALSPGSHKVWNRKTGQWDFFPEVNYAPYIAYGWTAGVPLSTPHQEAAFNFLGFFANPENHRSDMLIGRFGINPFRASDLDANFWVKRAGWDPVVARSYIETLEKMNKSRNRVLDLRIHRGQEYLYLLSVGVYRAITGRDTPQAALDEVAERWRKLTARIGVDKQREAYEHLVRFEDNE</sequence>
<evidence type="ECO:0000313" key="4">
    <source>
        <dbReference type="EMBL" id="UWZ78078.1"/>
    </source>
</evidence>
<organism evidence="4 5">
    <name type="scientific">Geoalkalibacter halelectricus</name>
    <dbReference type="NCBI Taxonomy" id="2847045"/>
    <lineage>
        <taxon>Bacteria</taxon>
        <taxon>Pseudomonadati</taxon>
        <taxon>Thermodesulfobacteriota</taxon>
        <taxon>Desulfuromonadia</taxon>
        <taxon>Desulfuromonadales</taxon>
        <taxon>Geoalkalibacteraceae</taxon>
        <taxon>Geoalkalibacter</taxon>
    </lineage>
</organism>
<feature type="signal peptide" evidence="3">
    <location>
        <begin position="1"/>
        <end position="41"/>
    </location>
</feature>
<reference evidence="4" key="1">
    <citation type="journal article" date="2022" name="Environ. Microbiol.">
        <title>Geoalkalibacter halelectricus SAP #1 sp. nov. possessing extracellular electron transfer and mineral#reducing capabilities from a haloalkaline environment.</title>
        <authorList>
            <person name="Yadav S."/>
            <person name="Singh R."/>
            <person name="Sundharam S.S."/>
            <person name="Chaudhary S."/>
            <person name="Krishnamurthi S."/>
            <person name="Patil S.A."/>
        </authorList>
    </citation>
    <scope>NUCLEOTIDE SEQUENCE</scope>
    <source>
        <strain evidence="4">SAP-1</strain>
    </source>
</reference>
<dbReference type="PANTHER" id="PTHR43649">
    <property type="entry name" value="ARABINOSE-BINDING PROTEIN-RELATED"/>
    <property type="match status" value="1"/>
</dbReference>
<gene>
    <name evidence="4" type="ORF">L9S41_10240</name>
</gene>
<evidence type="ECO:0000256" key="2">
    <source>
        <dbReference type="ARBA" id="ARBA00008520"/>
    </source>
</evidence>
<dbReference type="SUPFAM" id="SSF53850">
    <property type="entry name" value="Periplasmic binding protein-like II"/>
    <property type="match status" value="1"/>
</dbReference>
<proteinExistence type="inferred from homology"/>
<dbReference type="RefSeq" id="WP_260746427.1">
    <property type="nucleotide sequence ID" value="NZ_CP092109.1"/>
</dbReference>